<feature type="compositionally biased region" description="Polar residues" evidence="14">
    <location>
        <begin position="85"/>
        <end position="107"/>
    </location>
</feature>
<sequence length="242" mass="27566">MGRKCVAIGCNSSMNGKTSIMFHKFPYSDPNRMLKWLELCPPDLTTDKGRILLCSRHFRRDQYLNINAKKPKLVHDAVPFKKRNLINSNLSERTEQSETATTTNQKDPNGKKPLVWIPLPEDILEVKINSSSDESSLESIQEEIEDSLTTVEVDMKDDDSNDSVEFVKDDHHVKNNIPANQAIILENIRLKLDNEELQTELDISKQRLAFLERHIHSLSRLTGECVCAVLAPMTPTASDRRL</sequence>
<keyword evidence="3" id="KW-0479">Metal-binding</keyword>
<dbReference type="OrthoDB" id="5982876at2759"/>
<evidence type="ECO:0000313" key="17">
    <source>
        <dbReference type="Proteomes" id="UP000789390"/>
    </source>
</evidence>
<gene>
    <name evidence="16" type="ORF">DGAL_LOCUS3042</name>
</gene>
<evidence type="ECO:0000256" key="5">
    <source>
        <dbReference type="ARBA" id="ARBA00022833"/>
    </source>
</evidence>
<proteinExistence type="inferred from homology"/>
<dbReference type="PROSITE" id="PS50950">
    <property type="entry name" value="ZF_THAP"/>
    <property type="match status" value="1"/>
</dbReference>
<feature type="domain" description="THAP-type" evidence="15">
    <location>
        <begin position="1"/>
        <end position="82"/>
    </location>
</feature>
<evidence type="ECO:0000256" key="6">
    <source>
        <dbReference type="ARBA" id="ARBA00023015"/>
    </source>
</evidence>
<reference evidence="16" key="1">
    <citation type="submission" date="2021-11" db="EMBL/GenBank/DDBJ databases">
        <authorList>
            <person name="Schell T."/>
        </authorList>
    </citation>
    <scope>NUCLEOTIDE SEQUENCE</scope>
    <source>
        <strain evidence="16">M5</strain>
    </source>
</reference>
<protein>
    <recommendedName>
        <fullName evidence="15">THAP-type domain-containing protein</fullName>
    </recommendedName>
</protein>
<evidence type="ECO:0000256" key="13">
    <source>
        <dbReference type="SAM" id="Coils"/>
    </source>
</evidence>
<organism evidence="16 17">
    <name type="scientific">Daphnia galeata</name>
    <dbReference type="NCBI Taxonomy" id="27404"/>
    <lineage>
        <taxon>Eukaryota</taxon>
        <taxon>Metazoa</taxon>
        <taxon>Ecdysozoa</taxon>
        <taxon>Arthropoda</taxon>
        <taxon>Crustacea</taxon>
        <taxon>Branchiopoda</taxon>
        <taxon>Diplostraca</taxon>
        <taxon>Cladocera</taxon>
        <taxon>Anomopoda</taxon>
        <taxon>Daphniidae</taxon>
        <taxon>Daphnia</taxon>
    </lineage>
</organism>
<keyword evidence="9" id="KW-0804">Transcription</keyword>
<evidence type="ECO:0000256" key="9">
    <source>
        <dbReference type="ARBA" id="ARBA00023163"/>
    </source>
</evidence>
<dbReference type="SUPFAM" id="SSF57716">
    <property type="entry name" value="Glucocorticoid receptor-like (DNA-binding domain)"/>
    <property type="match status" value="1"/>
</dbReference>
<dbReference type="GO" id="GO:0005654">
    <property type="term" value="C:nucleoplasm"/>
    <property type="evidence" value="ECO:0007669"/>
    <property type="project" value="UniProtKB-SubCell"/>
</dbReference>
<comment type="subcellular location">
    <subcellularLocation>
        <location evidence="1">Nucleus</location>
        <location evidence="1">Nucleoplasm</location>
    </subcellularLocation>
</comment>
<dbReference type="Proteomes" id="UP000789390">
    <property type="component" value="Unassembled WGS sequence"/>
</dbReference>
<dbReference type="GO" id="GO:0043565">
    <property type="term" value="F:sequence-specific DNA binding"/>
    <property type="evidence" value="ECO:0007669"/>
    <property type="project" value="InterPro"/>
</dbReference>
<keyword evidence="6" id="KW-0805">Transcription regulation</keyword>
<dbReference type="AlphaFoldDB" id="A0A8J2REG8"/>
<comment type="similarity">
    <text evidence="2">Belongs to the THAP1 family.</text>
</comment>
<dbReference type="EMBL" id="CAKKLH010000045">
    <property type="protein sequence ID" value="CAH0100754.1"/>
    <property type="molecule type" value="Genomic_DNA"/>
</dbReference>
<dbReference type="SMART" id="SM00692">
    <property type="entry name" value="DM3"/>
    <property type="match status" value="1"/>
</dbReference>
<dbReference type="InterPro" id="IPR006612">
    <property type="entry name" value="THAP_Znf"/>
</dbReference>
<keyword evidence="4 12" id="KW-0863">Zinc-finger</keyword>
<evidence type="ECO:0000313" key="16">
    <source>
        <dbReference type="EMBL" id="CAH0100754.1"/>
    </source>
</evidence>
<dbReference type="InterPro" id="IPR026516">
    <property type="entry name" value="THAP1/10"/>
</dbReference>
<evidence type="ECO:0000256" key="7">
    <source>
        <dbReference type="ARBA" id="ARBA00023054"/>
    </source>
</evidence>
<evidence type="ECO:0000256" key="3">
    <source>
        <dbReference type="ARBA" id="ARBA00022723"/>
    </source>
</evidence>
<dbReference type="GO" id="GO:0008270">
    <property type="term" value="F:zinc ion binding"/>
    <property type="evidence" value="ECO:0007669"/>
    <property type="project" value="UniProtKB-KW"/>
</dbReference>
<evidence type="ECO:0000256" key="2">
    <source>
        <dbReference type="ARBA" id="ARBA00006177"/>
    </source>
</evidence>
<evidence type="ECO:0000256" key="10">
    <source>
        <dbReference type="ARBA" id="ARBA00023242"/>
    </source>
</evidence>
<accession>A0A8J2REG8</accession>
<evidence type="ECO:0000256" key="8">
    <source>
        <dbReference type="ARBA" id="ARBA00023125"/>
    </source>
</evidence>
<feature type="region of interest" description="Disordered" evidence="14">
    <location>
        <begin position="85"/>
        <end position="112"/>
    </location>
</feature>
<evidence type="ECO:0000256" key="12">
    <source>
        <dbReference type="PROSITE-ProRule" id="PRU00309"/>
    </source>
</evidence>
<dbReference type="SMART" id="SM00980">
    <property type="entry name" value="THAP"/>
    <property type="match status" value="1"/>
</dbReference>
<keyword evidence="10" id="KW-0539">Nucleus</keyword>
<evidence type="ECO:0000256" key="11">
    <source>
        <dbReference type="ARBA" id="ARBA00023306"/>
    </source>
</evidence>
<evidence type="ECO:0000259" key="15">
    <source>
        <dbReference type="PROSITE" id="PS50950"/>
    </source>
</evidence>
<evidence type="ECO:0000256" key="1">
    <source>
        <dbReference type="ARBA" id="ARBA00004642"/>
    </source>
</evidence>
<comment type="caution">
    <text evidence="16">The sequence shown here is derived from an EMBL/GenBank/DDBJ whole genome shotgun (WGS) entry which is preliminary data.</text>
</comment>
<name>A0A8J2REG8_9CRUS</name>
<dbReference type="PANTHER" id="PTHR46600">
    <property type="entry name" value="THAP DOMAIN-CONTAINING"/>
    <property type="match status" value="1"/>
</dbReference>
<evidence type="ECO:0000256" key="14">
    <source>
        <dbReference type="SAM" id="MobiDB-lite"/>
    </source>
</evidence>
<dbReference type="PANTHER" id="PTHR46600:SF1">
    <property type="entry name" value="THAP DOMAIN-CONTAINING PROTEIN 1"/>
    <property type="match status" value="1"/>
</dbReference>
<feature type="coiled-coil region" evidence="13">
    <location>
        <begin position="187"/>
        <end position="214"/>
    </location>
</feature>
<evidence type="ECO:0000256" key="4">
    <source>
        <dbReference type="ARBA" id="ARBA00022771"/>
    </source>
</evidence>
<dbReference type="Pfam" id="PF05485">
    <property type="entry name" value="THAP"/>
    <property type="match status" value="1"/>
</dbReference>
<keyword evidence="17" id="KW-1185">Reference proteome</keyword>
<keyword evidence="8 12" id="KW-0238">DNA-binding</keyword>
<keyword evidence="7 13" id="KW-0175">Coiled coil</keyword>
<keyword evidence="11" id="KW-0131">Cell cycle</keyword>
<keyword evidence="5" id="KW-0862">Zinc</keyword>